<dbReference type="AlphaFoldDB" id="A0A9W6YM46"/>
<feature type="region of interest" description="Disordered" evidence="1">
    <location>
        <begin position="40"/>
        <end position="74"/>
    </location>
</feature>
<evidence type="ECO:0000313" key="3">
    <source>
        <dbReference type="Proteomes" id="UP001165121"/>
    </source>
</evidence>
<dbReference type="OrthoDB" id="129196at2759"/>
<keyword evidence="3" id="KW-1185">Reference proteome</keyword>
<dbReference type="Proteomes" id="UP001165121">
    <property type="component" value="Unassembled WGS sequence"/>
</dbReference>
<protein>
    <submittedName>
        <fullName evidence="2">Unnamed protein product</fullName>
    </submittedName>
</protein>
<accession>A0A9W6YM46</accession>
<comment type="caution">
    <text evidence="2">The sequence shown here is derived from an EMBL/GenBank/DDBJ whole genome shotgun (WGS) entry which is preliminary data.</text>
</comment>
<dbReference type="EMBL" id="BSXT01018865">
    <property type="protein sequence ID" value="GMG15049.1"/>
    <property type="molecule type" value="Genomic_DNA"/>
</dbReference>
<feature type="compositionally biased region" description="Basic residues" evidence="1">
    <location>
        <begin position="170"/>
        <end position="197"/>
    </location>
</feature>
<feature type="compositionally biased region" description="Basic and acidic residues" evidence="1">
    <location>
        <begin position="51"/>
        <end position="60"/>
    </location>
</feature>
<reference evidence="2" key="1">
    <citation type="submission" date="2023-04" db="EMBL/GenBank/DDBJ databases">
        <title>Phytophthora fragariaefolia NBRC 109709.</title>
        <authorList>
            <person name="Ichikawa N."/>
            <person name="Sato H."/>
            <person name="Tonouchi N."/>
        </authorList>
    </citation>
    <scope>NUCLEOTIDE SEQUENCE</scope>
    <source>
        <strain evidence="2">NBRC 109709</strain>
    </source>
</reference>
<gene>
    <name evidence="2" type="ORF">Pfra01_002931800</name>
</gene>
<sequence length="234" mass="27336">MVVRRETRSEAQAFLDRLGEVHNEDRARLVKEYREYLDGDRPMDADFTSARNRERREMPVPRRPPTGKDASYMRANKRLVSEMCTAVAAKTIAGSGNKRIVQKKKDVDETWEPDDEDDAEDDRDEDGEYEDDGGDESEPSAEEEENRQAKPKVARKPIVEKKSTSSAKKNVPKPRKKARVLLRRRPGRQPRQRRKSRLQSNAKQQRRALKLQGSWPRRRLESVWSQLNRRKLTQ</sequence>
<feature type="compositionally biased region" description="Acidic residues" evidence="1">
    <location>
        <begin position="109"/>
        <end position="145"/>
    </location>
</feature>
<evidence type="ECO:0000256" key="1">
    <source>
        <dbReference type="SAM" id="MobiDB-lite"/>
    </source>
</evidence>
<name>A0A9W6YM46_9STRA</name>
<proteinExistence type="predicted"/>
<evidence type="ECO:0000313" key="2">
    <source>
        <dbReference type="EMBL" id="GMG15049.1"/>
    </source>
</evidence>
<feature type="region of interest" description="Disordered" evidence="1">
    <location>
        <begin position="89"/>
        <end position="234"/>
    </location>
</feature>
<organism evidence="2 3">
    <name type="scientific">Phytophthora fragariaefolia</name>
    <dbReference type="NCBI Taxonomy" id="1490495"/>
    <lineage>
        <taxon>Eukaryota</taxon>
        <taxon>Sar</taxon>
        <taxon>Stramenopiles</taxon>
        <taxon>Oomycota</taxon>
        <taxon>Peronosporomycetes</taxon>
        <taxon>Peronosporales</taxon>
        <taxon>Peronosporaceae</taxon>
        <taxon>Phytophthora</taxon>
    </lineage>
</organism>